<name>A0A1G7LYU3_9EURY</name>
<dbReference type="AlphaFoldDB" id="A0A1G7LYU3"/>
<dbReference type="InterPro" id="IPR038770">
    <property type="entry name" value="Na+/solute_symporter_sf"/>
</dbReference>
<keyword evidence="7 13" id="KW-0812">Transmembrane</keyword>
<dbReference type="Pfam" id="PF02254">
    <property type="entry name" value="TrkA_N"/>
    <property type="match status" value="1"/>
</dbReference>
<feature type="transmembrane region" description="Helical" evidence="13">
    <location>
        <begin position="247"/>
        <end position="267"/>
    </location>
</feature>
<dbReference type="Gene3D" id="3.30.70.1450">
    <property type="entry name" value="Regulator of K+ conductance, C-terminal domain"/>
    <property type="match status" value="1"/>
</dbReference>
<evidence type="ECO:0000256" key="3">
    <source>
        <dbReference type="ARBA" id="ARBA00022448"/>
    </source>
</evidence>
<dbReference type="InterPro" id="IPR036291">
    <property type="entry name" value="NAD(P)-bd_dom_sf"/>
</dbReference>
<evidence type="ECO:0000256" key="2">
    <source>
        <dbReference type="ARBA" id="ARBA00004651"/>
    </source>
</evidence>
<dbReference type="SUPFAM" id="SSF51735">
    <property type="entry name" value="NAD(P)-binding Rossmann-fold domains"/>
    <property type="match status" value="1"/>
</dbReference>
<evidence type="ECO:0000256" key="11">
    <source>
        <dbReference type="ARBA" id="ARBA00023065"/>
    </source>
</evidence>
<keyword evidence="5" id="KW-1003">Cell membrane</keyword>
<accession>A0A1G7LYU3</accession>
<dbReference type="PRINTS" id="PR00335">
    <property type="entry name" value="KUPTAKETRKA"/>
</dbReference>
<evidence type="ECO:0000256" key="12">
    <source>
        <dbReference type="ARBA" id="ARBA00023136"/>
    </source>
</evidence>
<dbReference type="PROSITE" id="PS51202">
    <property type="entry name" value="RCK_C"/>
    <property type="match status" value="1"/>
</dbReference>
<feature type="transmembrane region" description="Helical" evidence="13">
    <location>
        <begin position="121"/>
        <end position="146"/>
    </location>
</feature>
<dbReference type="GO" id="GO:0005886">
    <property type="term" value="C:plasma membrane"/>
    <property type="evidence" value="ECO:0007669"/>
    <property type="project" value="UniProtKB-SubCell"/>
</dbReference>
<keyword evidence="4" id="KW-0050">Antiport</keyword>
<dbReference type="Pfam" id="PF02080">
    <property type="entry name" value="TrkA_C"/>
    <property type="match status" value="1"/>
</dbReference>
<evidence type="ECO:0000256" key="9">
    <source>
        <dbReference type="ARBA" id="ARBA00022989"/>
    </source>
</evidence>
<dbReference type="Gene3D" id="1.20.1530.20">
    <property type="match status" value="1"/>
</dbReference>
<comment type="function">
    <text evidence="1">Part of a potassium transport system.</text>
</comment>
<feature type="domain" description="RCK C-terminal" evidence="15">
    <location>
        <begin position="538"/>
        <end position="620"/>
    </location>
</feature>
<dbReference type="InterPro" id="IPR006037">
    <property type="entry name" value="RCK_C"/>
</dbReference>
<keyword evidence="10" id="KW-0520">NAD</keyword>
<dbReference type="InterPro" id="IPR003148">
    <property type="entry name" value="RCK_N"/>
</dbReference>
<dbReference type="Pfam" id="PF00999">
    <property type="entry name" value="Na_H_Exchanger"/>
    <property type="match status" value="1"/>
</dbReference>
<reference evidence="17" key="1">
    <citation type="submission" date="2016-10" db="EMBL/GenBank/DDBJ databases">
        <authorList>
            <person name="Varghese N."/>
            <person name="Submissions S."/>
        </authorList>
    </citation>
    <scope>NUCLEOTIDE SEQUENCE [LARGE SCALE GENOMIC DNA]</scope>
    <source>
        <strain evidence="17">IBRC-M 10760</strain>
    </source>
</reference>
<dbReference type="InterPro" id="IPR006153">
    <property type="entry name" value="Cation/H_exchanger_TM"/>
</dbReference>
<evidence type="ECO:0000259" key="15">
    <source>
        <dbReference type="PROSITE" id="PS51202"/>
    </source>
</evidence>
<dbReference type="Gene3D" id="3.40.50.720">
    <property type="entry name" value="NAD(P)-binding Rossmann-like Domain"/>
    <property type="match status" value="1"/>
</dbReference>
<evidence type="ECO:0000256" key="6">
    <source>
        <dbReference type="ARBA" id="ARBA00022538"/>
    </source>
</evidence>
<keyword evidence="17" id="KW-1185">Reference proteome</keyword>
<dbReference type="RefSeq" id="WP_092691575.1">
    <property type="nucleotide sequence ID" value="NZ_FNBK01000007.1"/>
</dbReference>
<evidence type="ECO:0000256" key="13">
    <source>
        <dbReference type="SAM" id="Phobius"/>
    </source>
</evidence>
<evidence type="ECO:0000256" key="5">
    <source>
        <dbReference type="ARBA" id="ARBA00022475"/>
    </source>
</evidence>
<keyword evidence="6" id="KW-0633">Potassium transport</keyword>
<evidence type="ECO:0000313" key="16">
    <source>
        <dbReference type="EMBL" id="SDF54566.1"/>
    </source>
</evidence>
<sequence>MSASTELIALVVTVVGVGVAAQVFSDWLSVPSVLFWLAAGVAVGPEGLGLITPSAIDGGSLSAIVGLSVAIIVFEGAFALKIDRLREAPRETLRLVTFGAIVSHLGTAVVVRFALGTSWELALLIGSLLIATGPTVITPILEVVPVRERVATTLETEGVVNDVTAAILAIVMFEYLLLEGEGLPTLIGQFAYRLGAGVLVGVAVAGVVWLLLARLELPTENAPRNARLVVLAAALVAYGVAEAGLGVAESGIAAVASAGFLLGNVDLPYREQIEQFKGDVTLVVLTFVFVVLASLLSLSDLRSLGIGGIAVVLVVALVIRPLLVFLSTVGERFTFRERLFVSAIGPRGIIPASVVTLFALQLGDSRPEVATTLVGTVFLVIFATVAFQGGLARHIAQALDVIPMRTIIVGGGRIGQALADRLEDRGEEVTIVERDEDVVESLREDGYRVEHGDGTDREVLRSAGAENAKVIAAATPSDDVNLLVGQLARNTYDVATVVARVNQPDNEDAFQDLDIEAISTGMSVAWSMDNVIERPAIARWMTELDRTGDVQEIEVTADAAAGRTVADLAEDLPEGCYVGLISRGDENRIPHAEDRIEHGDHVTIIGRKEAVRDAIEFCTA</sequence>
<dbReference type="EMBL" id="FNBK01000007">
    <property type="protein sequence ID" value="SDF54566.1"/>
    <property type="molecule type" value="Genomic_DNA"/>
</dbReference>
<keyword evidence="8" id="KW-0630">Potassium</keyword>
<protein>
    <submittedName>
        <fullName evidence="16">NhaP-type Na+/H+ or K+/H+ antiporter</fullName>
    </submittedName>
</protein>
<evidence type="ECO:0000256" key="7">
    <source>
        <dbReference type="ARBA" id="ARBA00022692"/>
    </source>
</evidence>
<keyword evidence="12 13" id="KW-0472">Membrane</keyword>
<evidence type="ECO:0000259" key="14">
    <source>
        <dbReference type="PROSITE" id="PS51201"/>
    </source>
</evidence>
<dbReference type="SUPFAM" id="SSF116726">
    <property type="entry name" value="TrkA C-terminal domain-like"/>
    <property type="match status" value="1"/>
</dbReference>
<dbReference type="PROSITE" id="PS51201">
    <property type="entry name" value="RCK_N"/>
    <property type="match status" value="1"/>
</dbReference>
<dbReference type="PANTHER" id="PTHR32507:SF0">
    <property type="entry name" value="NA(+)_H(+) ANTIPORTER 2-RELATED"/>
    <property type="match status" value="1"/>
</dbReference>
<comment type="subcellular location">
    <subcellularLocation>
        <location evidence="2">Cell membrane</location>
        <topology evidence="2">Multi-pass membrane protein</topology>
    </subcellularLocation>
</comment>
<organism evidence="16 17">
    <name type="scientific">Halorientalis regularis</name>
    <dbReference type="NCBI Taxonomy" id="660518"/>
    <lineage>
        <taxon>Archaea</taxon>
        <taxon>Methanobacteriati</taxon>
        <taxon>Methanobacteriota</taxon>
        <taxon>Stenosarchaea group</taxon>
        <taxon>Halobacteria</taxon>
        <taxon>Halobacteriales</taxon>
        <taxon>Haloarculaceae</taxon>
        <taxon>Halorientalis</taxon>
    </lineage>
</organism>
<dbReference type="GO" id="GO:0015297">
    <property type="term" value="F:antiporter activity"/>
    <property type="evidence" value="ECO:0007669"/>
    <property type="project" value="UniProtKB-KW"/>
</dbReference>
<dbReference type="GO" id="GO:1902600">
    <property type="term" value="P:proton transmembrane transport"/>
    <property type="evidence" value="ECO:0007669"/>
    <property type="project" value="InterPro"/>
</dbReference>
<gene>
    <name evidence="16" type="ORF">SAMN05216218_10772</name>
</gene>
<feature type="transmembrane region" description="Helical" evidence="13">
    <location>
        <begin position="92"/>
        <end position="115"/>
    </location>
</feature>
<evidence type="ECO:0000256" key="1">
    <source>
        <dbReference type="ARBA" id="ARBA00003660"/>
    </source>
</evidence>
<dbReference type="STRING" id="660518.SAMN05216218_10772"/>
<feature type="transmembrane region" description="Helical" evidence="13">
    <location>
        <begin position="279"/>
        <end position="298"/>
    </location>
</feature>
<feature type="transmembrane region" description="Helical" evidence="13">
    <location>
        <begin position="304"/>
        <end position="327"/>
    </location>
</feature>
<feature type="domain" description="RCK N-terminal" evidence="14">
    <location>
        <begin position="403"/>
        <end position="519"/>
    </location>
</feature>
<dbReference type="PANTHER" id="PTHR32507">
    <property type="entry name" value="NA(+)/H(+) ANTIPORTER 1"/>
    <property type="match status" value="1"/>
</dbReference>
<dbReference type="InterPro" id="IPR036721">
    <property type="entry name" value="RCK_C_sf"/>
</dbReference>
<evidence type="ECO:0000313" key="17">
    <source>
        <dbReference type="Proteomes" id="UP000199076"/>
    </source>
</evidence>
<feature type="transmembrane region" description="Helical" evidence="13">
    <location>
        <begin position="190"/>
        <end position="213"/>
    </location>
</feature>
<keyword evidence="9 13" id="KW-1133">Transmembrane helix</keyword>
<dbReference type="OrthoDB" id="11709at2157"/>
<dbReference type="GO" id="GO:0015079">
    <property type="term" value="F:potassium ion transmembrane transporter activity"/>
    <property type="evidence" value="ECO:0007669"/>
    <property type="project" value="InterPro"/>
</dbReference>
<keyword evidence="3" id="KW-0813">Transport</keyword>
<proteinExistence type="predicted"/>
<evidence type="ECO:0000256" key="8">
    <source>
        <dbReference type="ARBA" id="ARBA00022958"/>
    </source>
</evidence>
<feature type="transmembrane region" description="Helical" evidence="13">
    <location>
        <begin position="339"/>
        <end position="363"/>
    </location>
</feature>
<feature type="transmembrane region" description="Helical" evidence="13">
    <location>
        <begin position="158"/>
        <end position="178"/>
    </location>
</feature>
<feature type="transmembrane region" description="Helical" evidence="13">
    <location>
        <begin position="369"/>
        <end position="387"/>
    </location>
</feature>
<feature type="transmembrane region" description="Helical" evidence="13">
    <location>
        <begin position="225"/>
        <end position="241"/>
    </location>
</feature>
<keyword evidence="11" id="KW-0406">Ion transport</keyword>
<evidence type="ECO:0000256" key="4">
    <source>
        <dbReference type="ARBA" id="ARBA00022449"/>
    </source>
</evidence>
<feature type="transmembrane region" description="Helical" evidence="13">
    <location>
        <begin position="60"/>
        <end position="80"/>
    </location>
</feature>
<dbReference type="InterPro" id="IPR006036">
    <property type="entry name" value="K_uptake_TrkA"/>
</dbReference>
<evidence type="ECO:0000256" key="10">
    <source>
        <dbReference type="ARBA" id="ARBA00023027"/>
    </source>
</evidence>
<dbReference type="Proteomes" id="UP000199076">
    <property type="component" value="Unassembled WGS sequence"/>
</dbReference>